<dbReference type="Proteomes" id="UP000886812">
    <property type="component" value="Unassembled WGS sequence"/>
</dbReference>
<dbReference type="EMBL" id="DVOG01000016">
    <property type="protein sequence ID" value="HIV03630.1"/>
    <property type="molecule type" value="Genomic_DNA"/>
</dbReference>
<keyword evidence="1" id="KW-0472">Membrane</keyword>
<dbReference type="InterPro" id="IPR024079">
    <property type="entry name" value="MetalloPept_cat_dom_sf"/>
</dbReference>
<protein>
    <submittedName>
        <fullName evidence="2">Zinc-dependent peptidase</fullName>
    </submittedName>
</protein>
<comment type="caution">
    <text evidence="2">The sequence shown here is derived from an EMBL/GenBank/DDBJ whole genome shotgun (WGS) entry which is preliminary data.</text>
</comment>
<dbReference type="PANTHER" id="PTHR30164">
    <property type="entry name" value="MTFA PEPTIDASE"/>
    <property type="match status" value="1"/>
</dbReference>
<dbReference type="Gene3D" id="3.40.390.10">
    <property type="entry name" value="Collagenase (Catalytic Domain)"/>
    <property type="match status" value="1"/>
</dbReference>
<dbReference type="SUPFAM" id="SSF55486">
    <property type="entry name" value="Metalloproteases ('zincins'), catalytic domain"/>
    <property type="match status" value="1"/>
</dbReference>
<dbReference type="GO" id="GO:0008237">
    <property type="term" value="F:metallopeptidase activity"/>
    <property type="evidence" value="ECO:0007669"/>
    <property type="project" value="InterPro"/>
</dbReference>
<dbReference type="PANTHER" id="PTHR30164:SF2">
    <property type="entry name" value="PROTEIN MTFA"/>
    <property type="match status" value="1"/>
</dbReference>
<accession>A0A9D1NIC4</accession>
<reference evidence="2" key="1">
    <citation type="submission" date="2020-10" db="EMBL/GenBank/DDBJ databases">
        <authorList>
            <person name="Gilroy R."/>
        </authorList>
    </citation>
    <scope>NUCLEOTIDE SEQUENCE</scope>
    <source>
        <strain evidence="2">10669</strain>
    </source>
</reference>
<evidence type="ECO:0000313" key="3">
    <source>
        <dbReference type="Proteomes" id="UP000886812"/>
    </source>
</evidence>
<keyword evidence="1" id="KW-0812">Transmembrane</keyword>
<feature type="transmembrane region" description="Helical" evidence="1">
    <location>
        <begin position="6"/>
        <end position="23"/>
    </location>
</feature>
<reference evidence="2" key="2">
    <citation type="journal article" date="2021" name="PeerJ">
        <title>Extensive microbial diversity within the chicken gut microbiome revealed by metagenomics and culture.</title>
        <authorList>
            <person name="Gilroy R."/>
            <person name="Ravi A."/>
            <person name="Getino M."/>
            <person name="Pursley I."/>
            <person name="Horton D.L."/>
            <person name="Alikhan N.F."/>
            <person name="Baker D."/>
            <person name="Gharbi K."/>
            <person name="Hall N."/>
            <person name="Watson M."/>
            <person name="Adriaenssens E.M."/>
            <person name="Foster-Nyarko E."/>
            <person name="Jarju S."/>
            <person name="Secka A."/>
            <person name="Antonio M."/>
            <person name="Oren A."/>
            <person name="Chaudhuri R.R."/>
            <person name="La Ragione R."/>
            <person name="Hildebrand F."/>
            <person name="Pallen M.J."/>
        </authorList>
    </citation>
    <scope>NUCLEOTIDE SEQUENCE</scope>
    <source>
        <strain evidence="2">10669</strain>
    </source>
</reference>
<dbReference type="Gene3D" id="1.10.472.150">
    <property type="entry name" value="Glucose-regulated metallo-peptidase M90, N-terminal domain"/>
    <property type="match status" value="1"/>
</dbReference>
<name>A0A9D1NIC4_9BACT</name>
<gene>
    <name evidence="2" type="ORF">IAC75_00560</name>
</gene>
<dbReference type="GO" id="GO:0004177">
    <property type="term" value="F:aminopeptidase activity"/>
    <property type="evidence" value="ECO:0007669"/>
    <property type="project" value="TreeGrafter"/>
</dbReference>
<proteinExistence type="predicted"/>
<dbReference type="AlphaFoldDB" id="A0A9D1NIC4"/>
<dbReference type="InterPro" id="IPR042252">
    <property type="entry name" value="MtfA_N"/>
</dbReference>
<dbReference type="Pfam" id="PF06167">
    <property type="entry name" value="Peptidase_M90"/>
    <property type="match status" value="1"/>
</dbReference>
<dbReference type="CDD" id="cd20169">
    <property type="entry name" value="Peptidase_M90_mtfA"/>
    <property type="match status" value="1"/>
</dbReference>
<organism evidence="2 3">
    <name type="scientific">Candidatus Spyradosoma merdigallinarum</name>
    <dbReference type="NCBI Taxonomy" id="2840950"/>
    <lineage>
        <taxon>Bacteria</taxon>
        <taxon>Pseudomonadati</taxon>
        <taxon>Verrucomicrobiota</taxon>
        <taxon>Opitutia</taxon>
        <taxon>Opitutia incertae sedis</taxon>
        <taxon>Candidatus Spyradosoma</taxon>
    </lineage>
</organism>
<dbReference type="GO" id="GO:0005829">
    <property type="term" value="C:cytosol"/>
    <property type="evidence" value="ECO:0007669"/>
    <property type="project" value="TreeGrafter"/>
</dbReference>
<evidence type="ECO:0000313" key="2">
    <source>
        <dbReference type="EMBL" id="HIV03630.1"/>
    </source>
</evidence>
<keyword evidence="1" id="KW-1133">Transmembrane helix</keyword>
<sequence length="277" mass="30791">MTEIFVAAAAVFLAGFIFLTLRARRRRKKFFDAPFPPQWRKLLRRNVPAYEKLPADLREKFHRRVKEFLAEKNFEACGGLETVSDALALTIAGNASLLVMNRPGEAWRALHSVLVYPGAFGAEKDDADDAGEAGGVPIRRERGARDGESWTHGSVVFSRERIARDIALHGNGQNVVIHEFAHQLDSDDGIAGGRPPFADPADAKTWAEVSARELERLRSGDAETVIDEYGAENPAEFFATAVEAFFEMPAETRRAHPALYALLARLFAVDPAEQFRR</sequence>
<evidence type="ECO:0000256" key="1">
    <source>
        <dbReference type="SAM" id="Phobius"/>
    </source>
</evidence>
<dbReference type="InterPro" id="IPR010384">
    <property type="entry name" value="MtfA_fam"/>
</dbReference>